<evidence type="ECO:0000256" key="1">
    <source>
        <dbReference type="ARBA" id="ARBA00006068"/>
    </source>
</evidence>
<dbReference type="InterPro" id="IPR004474">
    <property type="entry name" value="LytR_CpsA_psr"/>
</dbReference>
<dbReference type="InterPro" id="IPR050922">
    <property type="entry name" value="LytR/CpsA/Psr_CW_biosynth"/>
</dbReference>
<evidence type="ECO:0000313" key="5">
    <source>
        <dbReference type="Proteomes" id="UP001314903"/>
    </source>
</evidence>
<dbReference type="EMBL" id="JAGGLI010000025">
    <property type="protein sequence ID" value="MBP2028319.1"/>
    <property type="molecule type" value="Genomic_DNA"/>
</dbReference>
<dbReference type="PANTHER" id="PTHR33392:SF6">
    <property type="entry name" value="POLYISOPRENYL-TEICHOIC ACID--PEPTIDOGLYCAN TEICHOIC ACID TRANSFERASE TAGU"/>
    <property type="match status" value="1"/>
</dbReference>
<dbReference type="Gene3D" id="3.40.630.190">
    <property type="entry name" value="LCP protein"/>
    <property type="match status" value="1"/>
</dbReference>
<accession>A0ABS4KKK0</accession>
<keyword evidence="2" id="KW-0472">Membrane</keyword>
<organism evidence="4 5">
    <name type="scientific">Acetoanaerobium pronyense</name>
    <dbReference type="NCBI Taxonomy" id="1482736"/>
    <lineage>
        <taxon>Bacteria</taxon>
        <taxon>Bacillati</taxon>
        <taxon>Bacillota</taxon>
        <taxon>Clostridia</taxon>
        <taxon>Peptostreptococcales</taxon>
        <taxon>Filifactoraceae</taxon>
        <taxon>Acetoanaerobium</taxon>
    </lineage>
</organism>
<dbReference type="PANTHER" id="PTHR33392">
    <property type="entry name" value="POLYISOPRENYL-TEICHOIC ACID--PEPTIDOGLYCAN TEICHOIC ACID TRANSFERASE TAGU"/>
    <property type="match status" value="1"/>
</dbReference>
<feature type="domain" description="Cell envelope-related transcriptional attenuator" evidence="3">
    <location>
        <begin position="85"/>
        <end position="246"/>
    </location>
</feature>
<comment type="caution">
    <text evidence="4">The sequence shown here is derived from an EMBL/GenBank/DDBJ whole genome shotgun (WGS) entry which is preliminary data.</text>
</comment>
<keyword evidence="2" id="KW-1133">Transmembrane helix</keyword>
<proteinExistence type="inferred from homology"/>
<gene>
    <name evidence="4" type="ORF">J2Z35_002120</name>
</gene>
<protein>
    <submittedName>
        <fullName evidence="4">LCP family protein required for cell wall assembly</fullName>
    </submittedName>
</protein>
<dbReference type="NCBIfam" id="TIGR00350">
    <property type="entry name" value="lytR_cpsA_psr"/>
    <property type="match status" value="1"/>
</dbReference>
<comment type="similarity">
    <text evidence="1">Belongs to the LytR/CpsA/Psr (LCP) family.</text>
</comment>
<feature type="transmembrane region" description="Helical" evidence="2">
    <location>
        <begin position="7"/>
        <end position="26"/>
    </location>
</feature>
<name>A0ABS4KKK0_9FIRM</name>
<evidence type="ECO:0000256" key="2">
    <source>
        <dbReference type="SAM" id="Phobius"/>
    </source>
</evidence>
<dbReference type="Pfam" id="PF03816">
    <property type="entry name" value="LytR_cpsA_psr"/>
    <property type="match status" value="1"/>
</dbReference>
<keyword evidence="5" id="KW-1185">Reference proteome</keyword>
<evidence type="ECO:0000313" key="4">
    <source>
        <dbReference type="EMBL" id="MBP2028319.1"/>
    </source>
</evidence>
<keyword evidence="2" id="KW-0812">Transmembrane</keyword>
<dbReference type="Proteomes" id="UP001314903">
    <property type="component" value="Unassembled WGS sequence"/>
</dbReference>
<reference evidence="4 5" key="1">
    <citation type="submission" date="2021-03" db="EMBL/GenBank/DDBJ databases">
        <title>Genomic Encyclopedia of Type Strains, Phase IV (KMG-IV): sequencing the most valuable type-strain genomes for metagenomic binning, comparative biology and taxonomic classification.</title>
        <authorList>
            <person name="Goeker M."/>
        </authorList>
    </citation>
    <scope>NUCLEOTIDE SEQUENCE [LARGE SCALE GENOMIC DNA]</scope>
    <source>
        <strain evidence="4 5">DSM 27512</strain>
    </source>
</reference>
<sequence length="331" mass="37729">MKKYLKYLVIFLGVFGAILGGGIFAINRYYNATSFEEFEAIYQEQEIEEVEEIETAEEKEQRELDERYGKTRRVNILLVGIDGVRTDTLMVLSYDQEDNMLDIISIPRDTYIDLYGYRDPARKKINSVYGYPEGRGGIKGTAEAVSKILGVTIHNYAVVDYKGVREIVDSIGGVEVDIPFRMVYDDPYDTPPLKIRFEKGKKLLDGEDAVKYLRWRKNNSGAAGGEGDLGRISRQQEFVMVAMKKAMNPIRLPNVISTGLQNTKTSLTLTEALYYGTKALNMNDTDINAYSLPGEDRLENGAWYFEHDREKTRALMRNLYRGIRPVEDEGN</sequence>
<dbReference type="RefSeq" id="WP_209661369.1">
    <property type="nucleotide sequence ID" value="NZ_JAGGLI010000025.1"/>
</dbReference>
<evidence type="ECO:0000259" key="3">
    <source>
        <dbReference type="Pfam" id="PF03816"/>
    </source>
</evidence>